<protein>
    <submittedName>
        <fullName evidence="2">Gag-Pol polyprotein</fullName>
    </submittedName>
</protein>
<dbReference type="InterPro" id="IPR000477">
    <property type="entry name" value="RT_dom"/>
</dbReference>
<evidence type="ECO:0000313" key="2">
    <source>
        <dbReference type="EMBL" id="TNN16758.1"/>
    </source>
</evidence>
<proteinExistence type="predicted"/>
<gene>
    <name evidence="2" type="ORF">EWB00_000131</name>
</gene>
<dbReference type="Pfam" id="PF00078">
    <property type="entry name" value="RVT_1"/>
    <property type="match status" value="1"/>
</dbReference>
<organism evidence="2 3">
    <name type="scientific">Schistosoma japonicum</name>
    <name type="common">Blood fluke</name>
    <dbReference type="NCBI Taxonomy" id="6182"/>
    <lineage>
        <taxon>Eukaryota</taxon>
        <taxon>Metazoa</taxon>
        <taxon>Spiralia</taxon>
        <taxon>Lophotrochozoa</taxon>
        <taxon>Platyhelminthes</taxon>
        <taxon>Trematoda</taxon>
        <taxon>Digenea</taxon>
        <taxon>Strigeidida</taxon>
        <taxon>Schistosomatoidea</taxon>
        <taxon>Schistosomatidae</taxon>
        <taxon>Schistosoma</taxon>
    </lineage>
</organism>
<dbReference type="OrthoDB" id="10052339at2759"/>
<dbReference type="PANTHER" id="PTHR47331:SF1">
    <property type="entry name" value="GAG-LIKE PROTEIN"/>
    <property type="match status" value="1"/>
</dbReference>
<dbReference type="InterPro" id="IPR043502">
    <property type="entry name" value="DNA/RNA_pol_sf"/>
</dbReference>
<feature type="non-terminal residue" evidence="2">
    <location>
        <position position="396"/>
    </location>
</feature>
<comment type="caution">
    <text evidence="2">The sequence shown here is derived from an EMBL/GenBank/DDBJ whole genome shotgun (WGS) entry which is preliminary data.</text>
</comment>
<keyword evidence="3" id="KW-1185">Reference proteome</keyword>
<dbReference type="InterPro" id="IPR043128">
    <property type="entry name" value="Rev_trsase/Diguanyl_cyclase"/>
</dbReference>
<dbReference type="STRING" id="6182.A0A4Z2DK58"/>
<dbReference type="Pfam" id="PF05380">
    <property type="entry name" value="Peptidase_A17"/>
    <property type="match status" value="1"/>
</dbReference>
<dbReference type="InterPro" id="IPR008042">
    <property type="entry name" value="Retrotrans_Pao"/>
</dbReference>
<dbReference type="Gene3D" id="3.30.70.270">
    <property type="match status" value="1"/>
</dbReference>
<dbReference type="Proteomes" id="UP000311919">
    <property type="component" value="Unassembled WGS sequence"/>
</dbReference>
<dbReference type="EMBL" id="SKCS01000105">
    <property type="protein sequence ID" value="TNN16758.1"/>
    <property type="molecule type" value="Genomic_DNA"/>
</dbReference>
<dbReference type="PANTHER" id="PTHR47331">
    <property type="entry name" value="PHD-TYPE DOMAIN-CONTAINING PROTEIN"/>
    <property type="match status" value="1"/>
</dbReference>
<name>A0A4Z2DK58_SCHJA</name>
<dbReference type="SUPFAM" id="SSF56672">
    <property type="entry name" value="DNA/RNA polymerases"/>
    <property type="match status" value="1"/>
</dbReference>
<accession>A0A4Z2DK58</accession>
<sequence length="396" mass="45580">MLLGWGVFGPTSYRGWGKRVVNHTCMRDSSKDRLRRIYDMEFADIVEEGTYFAYDHFFVPIPWRNNVDTRKDNYEMAKCRLHSLRRKMLSDYCFHGMYTKSIENNFTKGYAEKVPETQREVGNLFRWYLPHHAVINPRKPEKLRVVFDCAAKSAGVSLNDMIYQGPDTTSELVCILLRFRREAVAITTDVEEMFMQVKMPEHDQAALRFLWWPNGDTSSKPVEFQMTSHPFGATSSPFCANFAMNKTAQRFSTGYEDFVVDAVKNNFYVDDCLVSFSTCEQAKKFVVQINELLCKGGFKLRKWITNSEIVKAVLPSVCDDGPLVDIPVCYNVTHRTLGLEWDPRQDVFKFCFDATEKPMTRRGILSVVSSLFDPLGLIAPTCLTAKLLLRKLCKAQ</sequence>
<dbReference type="Gene3D" id="3.10.10.10">
    <property type="entry name" value="HIV Type 1 Reverse Transcriptase, subunit A, domain 1"/>
    <property type="match status" value="1"/>
</dbReference>
<feature type="domain" description="Reverse transcriptase" evidence="1">
    <location>
        <begin position="176"/>
        <end position="301"/>
    </location>
</feature>
<dbReference type="AlphaFoldDB" id="A0A4Z2DK58"/>
<dbReference type="CDD" id="cd01644">
    <property type="entry name" value="RT_pepA17"/>
    <property type="match status" value="1"/>
</dbReference>
<evidence type="ECO:0000259" key="1">
    <source>
        <dbReference type="Pfam" id="PF00078"/>
    </source>
</evidence>
<reference evidence="2 3" key="1">
    <citation type="submission" date="2019-03" db="EMBL/GenBank/DDBJ databases">
        <title>An improved genome assembly of the fluke Schistosoma japonicum.</title>
        <authorList>
            <person name="Hu W."/>
            <person name="Luo F."/>
            <person name="Yin M."/>
            <person name="Mo X."/>
            <person name="Sun C."/>
            <person name="Wu Q."/>
            <person name="Zhu B."/>
            <person name="Xiang M."/>
            <person name="Wang J."/>
            <person name="Wang Y."/>
            <person name="Zhang T."/>
            <person name="Xu B."/>
            <person name="Zheng H."/>
            <person name="Feng Z."/>
        </authorList>
    </citation>
    <scope>NUCLEOTIDE SEQUENCE [LARGE SCALE GENOMIC DNA]</scope>
    <source>
        <strain evidence="2">HuSjv2</strain>
        <tissue evidence="2">Worms</tissue>
    </source>
</reference>
<evidence type="ECO:0000313" key="3">
    <source>
        <dbReference type="Proteomes" id="UP000311919"/>
    </source>
</evidence>